<protein>
    <submittedName>
        <fullName evidence="1">Cytosolic sulfotransferase 13</fullName>
    </submittedName>
</protein>
<keyword evidence="2" id="KW-1185">Reference proteome</keyword>
<comment type="caution">
    <text evidence="1">The sequence shown here is derived from an EMBL/GenBank/DDBJ whole genome shotgun (WGS) entry which is preliminary data.</text>
</comment>
<sequence>MATSKPNPPNTTCTTAISSPFTGLPKLNWWGLVNLYQWEGFWYNDIVLEATMAAKSTFSALGDDIFIAASPKTGSTWLKALLASVIHRSGDSGGGGDDDGNDEDEDADDPLIYHHPQRPLAVFRTKG</sequence>
<organism evidence="1 2">
    <name type="scientific">Camellia lanceoleosa</name>
    <dbReference type="NCBI Taxonomy" id="1840588"/>
    <lineage>
        <taxon>Eukaryota</taxon>
        <taxon>Viridiplantae</taxon>
        <taxon>Streptophyta</taxon>
        <taxon>Embryophyta</taxon>
        <taxon>Tracheophyta</taxon>
        <taxon>Spermatophyta</taxon>
        <taxon>Magnoliopsida</taxon>
        <taxon>eudicotyledons</taxon>
        <taxon>Gunneridae</taxon>
        <taxon>Pentapetalae</taxon>
        <taxon>asterids</taxon>
        <taxon>Ericales</taxon>
        <taxon>Theaceae</taxon>
        <taxon>Camellia</taxon>
    </lineage>
</organism>
<dbReference type="EMBL" id="CM045765">
    <property type="protein sequence ID" value="KAI8001954.1"/>
    <property type="molecule type" value="Genomic_DNA"/>
</dbReference>
<reference evidence="1 2" key="1">
    <citation type="journal article" date="2022" name="Plant J.">
        <title>Chromosome-level genome of Camellia lanceoleosa provides a valuable resource for understanding genome evolution and self-incompatibility.</title>
        <authorList>
            <person name="Gong W."/>
            <person name="Xiao S."/>
            <person name="Wang L."/>
            <person name="Liao Z."/>
            <person name="Chang Y."/>
            <person name="Mo W."/>
            <person name="Hu G."/>
            <person name="Li W."/>
            <person name="Zhao G."/>
            <person name="Zhu H."/>
            <person name="Hu X."/>
            <person name="Ji K."/>
            <person name="Xiang X."/>
            <person name="Song Q."/>
            <person name="Yuan D."/>
            <person name="Jin S."/>
            <person name="Zhang L."/>
        </authorList>
    </citation>
    <scope>NUCLEOTIDE SEQUENCE [LARGE SCALE GENOMIC DNA]</scope>
    <source>
        <strain evidence="1">SQ_2022a</strain>
    </source>
</reference>
<name>A0ACC0GM65_9ERIC</name>
<accession>A0ACC0GM65</accession>
<gene>
    <name evidence="1" type="ORF">LOK49_LG09G02284</name>
</gene>
<evidence type="ECO:0000313" key="1">
    <source>
        <dbReference type="EMBL" id="KAI8001954.1"/>
    </source>
</evidence>
<proteinExistence type="predicted"/>
<dbReference type="Proteomes" id="UP001060215">
    <property type="component" value="Chromosome 8"/>
</dbReference>
<evidence type="ECO:0000313" key="2">
    <source>
        <dbReference type="Proteomes" id="UP001060215"/>
    </source>
</evidence>